<dbReference type="InterPro" id="IPR002502">
    <property type="entry name" value="Amidase_domain"/>
</dbReference>
<evidence type="ECO:0000313" key="2">
    <source>
        <dbReference type="EMBL" id="SFB97835.1"/>
    </source>
</evidence>
<evidence type="ECO:0000313" key="3">
    <source>
        <dbReference type="Proteomes" id="UP000240042"/>
    </source>
</evidence>
<dbReference type="SUPFAM" id="SSF55846">
    <property type="entry name" value="N-acetylmuramoyl-L-alanine amidase-like"/>
    <property type="match status" value="1"/>
</dbReference>
<dbReference type="Proteomes" id="UP000240042">
    <property type="component" value="Unassembled WGS sequence"/>
</dbReference>
<proteinExistence type="predicted"/>
<dbReference type="CDD" id="cd06583">
    <property type="entry name" value="PGRP"/>
    <property type="match status" value="1"/>
</dbReference>
<keyword evidence="3" id="KW-1185">Reference proteome</keyword>
<dbReference type="InterPro" id="IPR036505">
    <property type="entry name" value="Amidase/PGRP_sf"/>
</dbReference>
<dbReference type="OrthoDB" id="1037861at2"/>
<dbReference type="AlphaFoldDB" id="A0A1I1FEN7"/>
<dbReference type="GO" id="GO:0008745">
    <property type="term" value="F:N-acetylmuramoyl-L-alanine amidase activity"/>
    <property type="evidence" value="ECO:0007669"/>
    <property type="project" value="InterPro"/>
</dbReference>
<feature type="domain" description="N-acetylmuramoyl-L-alanine amidase" evidence="1">
    <location>
        <begin position="46"/>
        <end position="137"/>
    </location>
</feature>
<dbReference type="EMBL" id="FOKY01000036">
    <property type="protein sequence ID" value="SFB97835.1"/>
    <property type="molecule type" value="Genomic_DNA"/>
</dbReference>
<dbReference type="RefSeq" id="WP_092320184.1">
    <property type="nucleotide sequence ID" value="NZ_FOKY01000036.1"/>
</dbReference>
<gene>
    <name evidence="2" type="ORF">SAMN02745150_01481</name>
</gene>
<dbReference type="Pfam" id="PF01510">
    <property type="entry name" value="Amidase_2"/>
    <property type="match status" value="1"/>
</dbReference>
<dbReference type="STRING" id="34097.SAMN02745150_01481"/>
<dbReference type="GO" id="GO:0009253">
    <property type="term" value="P:peptidoglycan catabolic process"/>
    <property type="evidence" value="ECO:0007669"/>
    <property type="project" value="InterPro"/>
</dbReference>
<dbReference type="Gene3D" id="3.40.80.10">
    <property type="entry name" value="Peptidoglycan recognition protein-like"/>
    <property type="match status" value="1"/>
</dbReference>
<name>A0A1I1FEN7_BREAD</name>
<organism evidence="2 3">
    <name type="scientific">Brevinema andersonii</name>
    <dbReference type="NCBI Taxonomy" id="34097"/>
    <lineage>
        <taxon>Bacteria</taxon>
        <taxon>Pseudomonadati</taxon>
        <taxon>Spirochaetota</taxon>
        <taxon>Spirochaetia</taxon>
        <taxon>Brevinematales</taxon>
        <taxon>Brevinemataceae</taxon>
        <taxon>Brevinema</taxon>
    </lineage>
</organism>
<accession>A0A1I1FEN7</accession>
<evidence type="ECO:0000259" key="1">
    <source>
        <dbReference type="Pfam" id="PF01510"/>
    </source>
</evidence>
<sequence>MSKKWYQLWDKNPSPSWIGKEMMVHTPVILVKEEKKHYRHIIENDHVMIRGWINPGYTFVIEFDGSVWYCPETAKYQIHCRSGGQNKKSLGMCLIGDGTKQEPSLKQMKALEELIVLHKSPSIIYHRDFSSKECPGDRVIHAIARSPLGILVRRYQ</sequence>
<reference evidence="3" key="1">
    <citation type="submission" date="2016-10" db="EMBL/GenBank/DDBJ databases">
        <authorList>
            <person name="Varghese N."/>
            <person name="Submissions S."/>
        </authorList>
    </citation>
    <scope>NUCLEOTIDE SEQUENCE [LARGE SCALE GENOMIC DNA]</scope>
    <source>
        <strain evidence="3">ATCC 43811</strain>
    </source>
</reference>
<protein>
    <submittedName>
        <fullName evidence="2">N-acetylmuramoyl-L-alanine amidase</fullName>
    </submittedName>
</protein>